<dbReference type="AlphaFoldDB" id="A0AAW0X9Y9"/>
<accession>A0AAW0X9Y9</accession>
<protein>
    <submittedName>
        <fullName evidence="1">Uncharacterized protein</fullName>
    </submittedName>
</protein>
<organism evidence="1 2">
    <name type="scientific">Cherax quadricarinatus</name>
    <name type="common">Australian red claw crayfish</name>
    <dbReference type="NCBI Taxonomy" id="27406"/>
    <lineage>
        <taxon>Eukaryota</taxon>
        <taxon>Metazoa</taxon>
        <taxon>Ecdysozoa</taxon>
        <taxon>Arthropoda</taxon>
        <taxon>Crustacea</taxon>
        <taxon>Multicrustacea</taxon>
        <taxon>Malacostraca</taxon>
        <taxon>Eumalacostraca</taxon>
        <taxon>Eucarida</taxon>
        <taxon>Decapoda</taxon>
        <taxon>Pleocyemata</taxon>
        <taxon>Astacidea</taxon>
        <taxon>Parastacoidea</taxon>
        <taxon>Parastacidae</taxon>
        <taxon>Cherax</taxon>
    </lineage>
</organism>
<dbReference type="PANTHER" id="PTHR13490:SF0">
    <property type="entry name" value="SMALL RIBOSOMAL SUBUNIT PROTEIN MS35"/>
    <property type="match status" value="1"/>
</dbReference>
<dbReference type="GO" id="GO:0005763">
    <property type="term" value="C:mitochondrial small ribosomal subunit"/>
    <property type="evidence" value="ECO:0007669"/>
    <property type="project" value="TreeGrafter"/>
</dbReference>
<dbReference type="EMBL" id="JARKIK010000049">
    <property type="protein sequence ID" value="KAK8734864.1"/>
    <property type="molecule type" value="Genomic_DNA"/>
</dbReference>
<gene>
    <name evidence="1" type="ORF">OTU49_005699</name>
</gene>
<dbReference type="Proteomes" id="UP001445076">
    <property type="component" value="Unassembled WGS sequence"/>
</dbReference>
<dbReference type="InterPro" id="IPR039848">
    <property type="entry name" value="Ribosomal_mS35_mt"/>
</dbReference>
<dbReference type="GO" id="GO:0003735">
    <property type="term" value="F:structural constituent of ribosome"/>
    <property type="evidence" value="ECO:0007669"/>
    <property type="project" value="InterPro"/>
</dbReference>
<dbReference type="GO" id="GO:0032543">
    <property type="term" value="P:mitochondrial translation"/>
    <property type="evidence" value="ECO:0007669"/>
    <property type="project" value="InterPro"/>
</dbReference>
<comment type="caution">
    <text evidence="1">The sequence shown here is derived from an EMBL/GenBank/DDBJ whole genome shotgun (WGS) entry which is preliminary data.</text>
</comment>
<evidence type="ECO:0000313" key="2">
    <source>
        <dbReference type="Proteomes" id="UP001445076"/>
    </source>
</evidence>
<proteinExistence type="predicted"/>
<keyword evidence="2" id="KW-1185">Reference proteome</keyword>
<sequence>DIEDKMLKLGGVTPRLYSQVLRLAASCNIHTTLSTFSELKAEENEEFRTLELRSKKFVRQPARVMKSHNVVPPRYKRQKVDQDWGNVWPAARTFHPASVPLPVRQGYPASGQVTPDKWGNAELMKIPNFLHLTPPVIKRQCEALKKFCTPWPSGIETAAEQEKYFPVMVSKSTYLHSSPTLRDQKARIVTLRKTEPWEHEKEVADRERYIWEGSPSQAALQAIIDSNEDSTPEEVIEEYKKVVIDLHNEGEDEPTLSRYRDSVMKLVGLA</sequence>
<dbReference type="PANTHER" id="PTHR13490">
    <property type="entry name" value="MITOCHONDRIAL 28S RIBOSOMAL PROTEIN S28"/>
    <property type="match status" value="1"/>
</dbReference>
<name>A0AAW0X9Y9_CHEQU</name>
<evidence type="ECO:0000313" key="1">
    <source>
        <dbReference type="EMBL" id="KAK8734864.1"/>
    </source>
</evidence>
<reference evidence="1 2" key="1">
    <citation type="journal article" date="2024" name="BMC Genomics">
        <title>Genome assembly of redclaw crayfish (Cherax quadricarinatus) provides insights into its immune adaptation and hypoxia tolerance.</title>
        <authorList>
            <person name="Liu Z."/>
            <person name="Zheng J."/>
            <person name="Li H."/>
            <person name="Fang K."/>
            <person name="Wang S."/>
            <person name="He J."/>
            <person name="Zhou D."/>
            <person name="Weng S."/>
            <person name="Chi M."/>
            <person name="Gu Z."/>
            <person name="He J."/>
            <person name="Li F."/>
            <person name="Wang M."/>
        </authorList>
    </citation>
    <scope>NUCLEOTIDE SEQUENCE [LARGE SCALE GENOMIC DNA]</scope>
    <source>
        <strain evidence="1">ZL_2023a</strain>
    </source>
</reference>
<feature type="non-terminal residue" evidence="1">
    <location>
        <position position="1"/>
    </location>
</feature>